<keyword evidence="2" id="KW-1185">Reference proteome</keyword>
<evidence type="ECO:0000313" key="1">
    <source>
        <dbReference type="EMBL" id="CCX12953.1"/>
    </source>
</evidence>
<organism evidence="1 2">
    <name type="scientific">Pyronema omphalodes (strain CBS 100304)</name>
    <name type="common">Pyronema confluens</name>
    <dbReference type="NCBI Taxonomy" id="1076935"/>
    <lineage>
        <taxon>Eukaryota</taxon>
        <taxon>Fungi</taxon>
        <taxon>Dikarya</taxon>
        <taxon>Ascomycota</taxon>
        <taxon>Pezizomycotina</taxon>
        <taxon>Pezizomycetes</taxon>
        <taxon>Pezizales</taxon>
        <taxon>Pyronemataceae</taxon>
        <taxon>Pyronema</taxon>
    </lineage>
</organism>
<dbReference type="Proteomes" id="UP000018144">
    <property type="component" value="Unassembled WGS sequence"/>
</dbReference>
<proteinExistence type="predicted"/>
<gene>
    <name evidence="1" type="ORF">PCON_12546</name>
</gene>
<accession>U4L813</accession>
<dbReference type="EMBL" id="HF935732">
    <property type="protein sequence ID" value="CCX12953.1"/>
    <property type="molecule type" value="Genomic_DNA"/>
</dbReference>
<sequence>MIYVLKQYNEHCHPPGRQWLDDLSFERSSDTSILDPP</sequence>
<name>U4L813_PYROM</name>
<evidence type="ECO:0000313" key="2">
    <source>
        <dbReference type="Proteomes" id="UP000018144"/>
    </source>
</evidence>
<protein>
    <submittedName>
        <fullName evidence="1">Uncharacterized protein</fullName>
    </submittedName>
</protein>
<dbReference type="AlphaFoldDB" id="U4L813"/>
<reference evidence="1 2" key="1">
    <citation type="journal article" date="2013" name="PLoS Genet.">
        <title>The genome and development-dependent transcriptomes of Pyronema confluens: a window into fungal evolution.</title>
        <authorList>
            <person name="Traeger S."/>
            <person name="Altegoer F."/>
            <person name="Freitag M."/>
            <person name="Gabaldon T."/>
            <person name="Kempken F."/>
            <person name="Kumar A."/>
            <person name="Marcet-Houben M."/>
            <person name="Poggeler S."/>
            <person name="Stajich J.E."/>
            <person name="Nowrousian M."/>
        </authorList>
    </citation>
    <scope>NUCLEOTIDE SEQUENCE [LARGE SCALE GENOMIC DNA]</scope>
    <source>
        <strain evidence="2">CBS 100304</strain>
        <tissue evidence="1">Vegetative mycelium</tissue>
    </source>
</reference>